<dbReference type="Proteomes" id="UP001596504">
    <property type="component" value="Unassembled WGS sequence"/>
</dbReference>
<dbReference type="EMBL" id="JBHTCJ010000021">
    <property type="protein sequence ID" value="MFC7344925.1"/>
    <property type="molecule type" value="Genomic_DNA"/>
</dbReference>
<evidence type="ECO:0000313" key="2">
    <source>
        <dbReference type="Proteomes" id="UP001596504"/>
    </source>
</evidence>
<sequence length="54" mass="5847">MTVPKAMWEAMTRSEREHYGEQLAATAAGNSGVGYGWEVKSTTDTAVEILLTAE</sequence>
<name>A0ABW2LUG0_9PSEU</name>
<reference evidence="2" key="1">
    <citation type="journal article" date="2019" name="Int. J. Syst. Evol. Microbiol.">
        <title>The Global Catalogue of Microorganisms (GCM) 10K type strain sequencing project: providing services to taxonomists for standard genome sequencing and annotation.</title>
        <authorList>
            <consortium name="The Broad Institute Genomics Platform"/>
            <consortium name="The Broad Institute Genome Sequencing Center for Infectious Disease"/>
            <person name="Wu L."/>
            <person name="Ma J."/>
        </authorList>
    </citation>
    <scope>NUCLEOTIDE SEQUENCE [LARGE SCALE GENOMIC DNA]</scope>
    <source>
        <strain evidence="2">WLHS5</strain>
    </source>
</reference>
<comment type="caution">
    <text evidence="1">The sequence shown here is derived from an EMBL/GenBank/DDBJ whole genome shotgun (WGS) entry which is preliminary data.</text>
</comment>
<proteinExistence type="predicted"/>
<protein>
    <submittedName>
        <fullName evidence="1">Uncharacterized protein</fullName>
    </submittedName>
</protein>
<dbReference type="RefSeq" id="WP_380673192.1">
    <property type="nucleotide sequence ID" value="NZ_JBHTCJ010000021.1"/>
</dbReference>
<keyword evidence="2" id="KW-1185">Reference proteome</keyword>
<organism evidence="1 2">
    <name type="scientific">Saccharopolyspora griseoalba</name>
    <dbReference type="NCBI Taxonomy" id="1431848"/>
    <lineage>
        <taxon>Bacteria</taxon>
        <taxon>Bacillati</taxon>
        <taxon>Actinomycetota</taxon>
        <taxon>Actinomycetes</taxon>
        <taxon>Pseudonocardiales</taxon>
        <taxon>Pseudonocardiaceae</taxon>
        <taxon>Saccharopolyspora</taxon>
    </lineage>
</organism>
<accession>A0ABW2LUG0</accession>
<gene>
    <name evidence="1" type="ORF">ACFQRI_26235</name>
</gene>
<evidence type="ECO:0000313" key="1">
    <source>
        <dbReference type="EMBL" id="MFC7344925.1"/>
    </source>
</evidence>